<dbReference type="PROSITE" id="PS50995">
    <property type="entry name" value="HTH_MARR_2"/>
    <property type="match status" value="1"/>
</dbReference>
<proteinExistence type="predicted"/>
<dbReference type="PRINTS" id="PR00598">
    <property type="entry name" value="HTHMARR"/>
</dbReference>
<dbReference type="EMBL" id="JBHLYQ010000048">
    <property type="protein sequence ID" value="MFC0081801.1"/>
    <property type="molecule type" value="Genomic_DNA"/>
</dbReference>
<dbReference type="PANTHER" id="PTHR33164:SF99">
    <property type="entry name" value="MARR FAMILY REGULATORY PROTEIN"/>
    <property type="match status" value="1"/>
</dbReference>
<name>A0ABV6C299_9ACTN</name>
<evidence type="ECO:0000313" key="2">
    <source>
        <dbReference type="EMBL" id="MFC0081801.1"/>
    </source>
</evidence>
<reference evidence="2 3" key="1">
    <citation type="submission" date="2024-09" db="EMBL/GenBank/DDBJ databases">
        <authorList>
            <person name="Sun Q."/>
            <person name="Mori K."/>
        </authorList>
    </citation>
    <scope>NUCLEOTIDE SEQUENCE [LARGE SCALE GENOMIC DNA]</scope>
    <source>
        <strain evidence="2 3">JCM 15389</strain>
    </source>
</reference>
<dbReference type="InterPro" id="IPR039422">
    <property type="entry name" value="MarR/SlyA-like"/>
</dbReference>
<dbReference type="RefSeq" id="WP_377789087.1">
    <property type="nucleotide sequence ID" value="NZ_JBHLYQ010000048.1"/>
</dbReference>
<protein>
    <submittedName>
        <fullName evidence="2">MarR family winged helix-turn-helix transcriptional regulator</fullName>
    </submittedName>
</protein>
<organism evidence="2 3">
    <name type="scientific">Aciditerrimonas ferrireducens</name>
    <dbReference type="NCBI Taxonomy" id="667306"/>
    <lineage>
        <taxon>Bacteria</taxon>
        <taxon>Bacillati</taxon>
        <taxon>Actinomycetota</taxon>
        <taxon>Acidimicrobiia</taxon>
        <taxon>Acidimicrobiales</taxon>
        <taxon>Acidimicrobiaceae</taxon>
        <taxon>Aciditerrimonas</taxon>
    </lineage>
</organism>
<gene>
    <name evidence="2" type="ORF">ACFFRE_06535</name>
</gene>
<accession>A0ABV6C299</accession>
<sequence>MTTSLSTGRRQADAVRAWRAIRRLAHDPDTLAELRRRGEAKGVTPSVAKALIHLAGEPPEAMRSLAEALRCDSSYVTAVVDHLEQQGLAERRPHPTDRRVKVVVLTEAGRRKAAEITAIVDQPPPAFGQLSAEELHQLVDLLDKLLGGPVGEA</sequence>
<comment type="caution">
    <text evidence="2">The sequence shown here is derived from an EMBL/GenBank/DDBJ whole genome shotgun (WGS) entry which is preliminary data.</text>
</comment>
<evidence type="ECO:0000259" key="1">
    <source>
        <dbReference type="PROSITE" id="PS50995"/>
    </source>
</evidence>
<dbReference type="PANTHER" id="PTHR33164">
    <property type="entry name" value="TRANSCRIPTIONAL REGULATOR, MARR FAMILY"/>
    <property type="match status" value="1"/>
</dbReference>
<dbReference type="InterPro" id="IPR000835">
    <property type="entry name" value="HTH_MarR-typ"/>
</dbReference>
<feature type="domain" description="HTH marR-type" evidence="1">
    <location>
        <begin position="14"/>
        <end position="147"/>
    </location>
</feature>
<dbReference type="Gene3D" id="1.10.10.10">
    <property type="entry name" value="Winged helix-like DNA-binding domain superfamily/Winged helix DNA-binding domain"/>
    <property type="match status" value="1"/>
</dbReference>
<keyword evidence="3" id="KW-1185">Reference proteome</keyword>
<dbReference type="Pfam" id="PF01047">
    <property type="entry name" value="MarR"/>
    <property type="match status" value="1"/>
</dbReference>
<dbReference type="SUPFAM" id="SSF46785">
    <property type="entry name" value="Winged helix' DNA-binding domain"/>
    <property type="match status" value="1"/>
</dbReference>
<dbReference type="InterPro" id="IPR036390">
    <property type="entry name" value="WH_DNA-bd_sf"/>
</dbReference>
<dbReference type="Proteomes" id="UP001589788">
    <property type="component" value="Unassembled WGS sequence"/>
</dbReference>
<dbReference type="InterPro" id="IPR036388">
    <property type="entry name" value="WH-like_DNA-bd_sf"/>
</dbReference>
<dbReference type="SMART" id="SM00347">
    <property type="entry name" value="HTH_MARR"/>
    <property type="match status" value="1"/>
</dbReference>
<evidence type="ECO:0000313" key="3">
    <source>
        <dbReference type="Proteomes" id="UP001589788"/>
    </source>
</evidence>